<dbReference type="Gene3D" id="3.40.220.10">
    <property type="entry name" value="Leucine Aminopeptidase, subunit E, domain 1"/>
    <property type="match status" value="1"/>
</dbReference>
<dbReference type="PROSITE" id="PS51154">
    <property type="entry name" value="MACRO"/>
    <property type="match status" value="1"/>
</dbReference>
<evidence type="ECO:0000313" key="2">
    <source>
        <dbReference type="EMBL" id="GAA4794585.1"/>
    </source>
</evidence>
<organism evidence="2 3">
    <name type="scientific">Lysobacter hankyongensis</name>
    <dbReference type="NCBI Taxonomy" id="1176535"/>
    <lineage>
        <taxon>Bacteria</taxon>
        <taxon>Pseudomonadati</taxon>
        <taxon>Pseudomonadota</taxon>
        <taxon>Gammaproteobacteria</taxon>
        <taxon>Lysobacterales</taxon>
        <taxon>Lysobacteraceae</taxon>
        <taxon>Lysobacter</taxon>
    </lineage>
</organism>
<dbReference type="InterPro" id="IPR043472">
    <property type="entry name" value="Macro_dom-like"/>
</dbReference>
<dbReference type="Pfam" id="PF01661">
    <property type="entry name" value="Macro"/>
    <property type="match status" value="1"/>
</dbReference>
<proteinExistence type="predicted"/>
<reference evidence="3" key="1">
    <citation type="journal article" date="2019" name="Int. J. Syst. Evol. Microbiol.">
        <title>The Global Catalogue of Microorganisms (GCM) 10K type strain sequencing project: providing services to taxonomists for standard genome sequencing and annotation.</title>
        <authorList>
            <consortium name="The Broad Institute Genomics Platform"/>
            <consortium name="The Broad Institute Genome Sequencing Center for Infectious Disease"/>
            <person name="Wu L."/>
            <person name="Ma J."/>
        </authorList>
    </citation>
    <scope>NUCLEOTIDE SEQUENCE [LARGE SCALE GENOMIC DNA]</scope>
    <source>
        <strain evidence="3">JCM 18204</strain>
    </source>
</reference>
<dbReference type="PANTHER" id="PTHR11106:SF27">
    <property type="entry name" value="MACRO DOMAIN-CONTAINING PROTEIN"/>
    <property type="match status" value="1"/>
</dbReference>
<protein>
    <submittedName>
        <fullName evidence="2">O-acetyl-ADP-ribose deacetylase</fullName>
    </submittedName>
</protein>
<dbReference type="Proteomes" id="UP001499959">
    <property type="component" value="Unassembled WGS sequence"/>
</dbReference>
<dbReference type="NCBIfam" id="NF001664">
    <property type="entry name" value="PRK00431.1-6"/>
    <property type="match status" value="1"/>
</dbReference>
<sequence length="171" mass="18174">MRLEALQTDITTLAVDAIVNAANQALAGGGGVDGAIHRAAGPELPQACKRIPMVRPFVRCPTGEARITPGFDLPARWIIHTVGPVWSGGRAGEPEQLASCYRESLRLAAEHGIVSIAFPAIGCGVFGYPPDQAVEIAVRSVRAHADDGMHVLFCAFDAAMAERYRQRLATS</sequence>
<dbReference type="PANTHER" id="PTHR11106">
    <property type="entry name" value="GANGLIOSIDE INDUCED DIFFERENTIATION ASSOCIATED PROTEIN 2-RELATED"/>
    <property type="match status" value="1"/>
</dbReference>
<dbReference type="SUPFAM" id="SSF52949">
    <property type="entry name" value="Macro domain-like"/>
    <property type="match status" value="1"/>
</dbReference>
<evidence type="ECO:0000313" key="3">
    <source>
        <dbReference type="Proteomes" id="UP001499959"/>
    </source>
</evidence>
<dbReference type="InterPro" id="IPR002589">
    <property type="entry name" value="Macro_dom"/>
</dbReference>
<name>A0ABP9BGF6_9GAMM</name>
<keyword evidence="3" id="KW-1185">Reference proteome</keyword>
<accession>A0ABP9BGF6</accession>
<dbReference type="CDD" id="cd02908">
    <property type="entry name" value="Macro_OAADPr_deacetylase"/>
    <property type="match status" value="1"/>
</dbReference>
<dbReference type="EMBL" id="BAABJE010000010">
    <property type="protein sequence ID" value="GAA4794585.1"/>
    <property type="molecule type" value="Genomic_DNA"/>
</dbReference>
<gene>
    <name evidence="2" type="ORF">GCM10023307_20270</name>
</gene>
<feature type="domain" description="Macro" evidence="1">
    <location>
        <begin position="1"/>
        <end position="171"/>
    </location>
</feature>
<evidence type="ECO:0000259" key="1">
    <source>
        <dbReference type="PROSITE" id="PS51154"/>
    </source>
</evidence>
<comment type="caution">
    <text evidence="2">The sequence shown here is derived from an EMBL/GenBank/DDBJ whole genome shotgun (WGS) entry which is preliminary data.</text>
</comment>
<dbReference type="SMART" id="SM00506">
    <property type="entry name" value="A1pp"/>
    <property type="match status" value="1"/>
</dbReference>
<dbReference type="RefSeq" id="WP_345303207.1">
    <property type="nucleotide sequence ID" value="NZ_BAABJE010000010.1"/>
</dbReference>